<evidence type="ECO:0000256" key="6">
    <source>
        <dbReference type="SAM" id="MobiDB-lite"/>
    </source>
</evidence>
<dbReference type="InterPro" id="IPR027417">
    <property type="entry name" value="P-loop_NTPase"/>
</dbReference>
<dbReference type="SUPFAM" id="SSF52540">
    <property type="entry name" value="P-loop containing nucleoside triphosphate hydrolases"/>
    <property type="match status" value="1"/>
</dbReference>
<dbReference type="PROSITE" id="PS51195">
    <property type="entry name" value="Q_MOTIF"/>
    <property type="match status" value="1"/>
</dbReference>
<evidence type="ECO:0000259" key="9">
    <source>
        <dbReference type="PROSITE" id="PS51195"/>
    </source>
</evidence>
<dbReference type="InterPro" id="IPR001650">
    <property type="entry name" value="Helicase_C-like"/>
</dbReference>
<keyword evidence="2" id="KW-0378">Hydrolase</keyword>
<dbReference type="GO" id="GO:0005829">
    <property type="term" value="C:cytosol"/>
    <property type="evidence" value="ECO:0007669"/>
    <property type="project" value="TreeGrafter"/>
</dbReference>
<dbReference type="SMART" id="SM00487">
    <property type="entry name" value="DEXDc"/>
    <property type="match status" value="1"/>
</dbReference>
<dbReference type="Pfam" id="PF00271">
    <property type="entry name" value="Helicase_C"/>
    <property type="match status" value="1"/>
</dbReference>
<evidence type="ECO:0000259" key="8">
    <source>
        <dbReference type="PROSITE" id="PS51194"/>
    </source>
</evidence>
<dbReference type="InterPro" id="IPR011545">
    <property type="entry name" value="DEAD/DEAH_box_helicase_dom"/>
</dbReference>
<evidence type="ECO:0000256" key="4">
    <source>
        <dbReference type="ARBA" id="ARBA00022840"/>
    </source>
</evidence>
<evidence type="ECO:0000313" key="10">
    <source>
        <dbReference type="EMBL" id="RTE02232.1"/>
    </source>
</evidence>
<evidence type="ECO:0000256" key="2">
    <source>
        <dbReference type="ARBA" id="ARBA00022801"/>
    </source>
</evidence>
<dbReference type="GO" id="GO:0003724">
    <property type="term" value="F:RNA helicase activity"/>
    <property type="evidence" value="ECO:0007669"/>
    <property type="project" value="InterPro"/>
</dbReference>
<dbReference type="GO" id="GO:0005840">
    <property type="term" value="C:ribosome"/>
    <property type="evidence" value="ECO:0007669"/>
    <property type="project" value="TreeGrafter"/>
</dbReference>
<evidence type="ECO:0000256" key="5">
    <source>
        <dbReference type="PROSITE-ProRule" id="PRU00552"/>
    </source>
</evidence>
<dbReference type="GO" id="GO:0033592">
    <property type="term" value="F:RNA strand annealing activity"/>
    <property type="evidence" value="ECO:0007669"/>
    <property type="project" value="TreeGrafter"/>
</dbReference>
<gene>
    <name evidence="10" type="ORF">EJQ19_29700</name>
</gene>
<dbReference type="SMART" id="SM00490">
    <property type="entry name" value="HELICc"/>
    <property type="match status" value="1"/>
</dbReference>
<comment type="caution">
    <text evidence="10">The sequence shown here is derived from an EMBL/GenBank/DDBJ whole genome shotgun (WGS) entry which is preliminary data.</text>
</comment>
<dbReference type="InterPro" id="IPR014001">
    <property type="entry name" value="Helicase_ATP-bd"/>
</dbReference>
<dbReference type="InterPro" id="IPR044742">
    <property type="entry name" value="DEAD/DEAH_RhlB"/>
</dbReference>
<keyword evidence="1" id="KW-0547">Nucleotide-binding</keyword>
<feature type="compositionally biased region" description="Low complexity" evidence="6">
    <location>
        <begin position="408"/>
        <end position="451"/>
    </location>
</feature>
<keyword evidence="4" id="KW-0067">ATP-binding</keyword>
<feature type="region of interest" description="Disordered" evidence="6">
    <location>
        <begin position="381"/>
        <end position="475"/>
    </location>
</feature>
<evidence type="ECO:0000256" key="1">
    <source>
        <dbReference type="ARBA" id="ARBA00022741"/>
    </source>
</evidence>
<dbReference type="InterPro" id="IPR014014">
    <property type="entry name" value="RNA_helicase_DEAD_Q_motif"/>
</dbReference>
<dbReference type="GO" id="GO:0016787">
    <property type="term" value="F:hydrolase activity"/>
    <property type="evidence" value="ECO:0007669"/>
    <property type="project" value="UniProtKB-KW"/>
</dbReference>
<dbReference type="Proteomes" id="UP000276128">
    <property type="component" value="Unassembled WGS sequence"/>
</dbReference>
<evidence type="ECO:0000313" key="11">
    <source>
        <dbReference type="Proteomes" id="UP000276128"/>
    </source>
</evidence>
<dbReference type="OrthoDB" id="9805696at2"/>
<feature type="short sequence motif" description="Q motif" evidence="5">
    <location>
        <begin position="3"/>
        <end position="31"/>
    </location>
</feature>
<protein>
    <submittedName>
        <fullName evidence="10">DEAD/DEAH box helicase</fullName>
    </submittedName>
</protein>
<sequence length="475" mass="51880">MRSSFEELRLSQTYVDKLSAGGIKEATPIQAEAIPVLLEGKDAMIQSQTGTGKTLAYLLPALEKIDVSVKQLQALVIVPTRELGMQIMQEIEKLTEGSEIRSQSLIGGASAARQIEKLRLHPHIVVGTPGRLLELMKVRKLSLHHVKIGIVDEVDQVFELGSMQDVDAVLKGMLRTSQMVFVSATIPPSTEQAAGRWLKTPAFIKINPAQRTAETLEHYYVVCQEREKIDTLRRLVRLIKPVSAIVFINMTDDISEVVAKLKYVGLSVEALYGEAGKQDRAKIMGNFREGKFQLLLATDVAARGLDIEGVTHVFHLDPATNAEYYLHRVGRTGRMGRQGTTLSIVTPKELFILEKFEKQLGITISPKAMYEGRLVDPADNRSAAAMRSRREAARPGGAEKAREDRAHVSAAPAGAARSAAPAEPRGGESAAAGAVRPAAKPPAAGGKAVSKAQRERDRKNKGAPRWLKDKQKPTE</sequence>
<dbReference type="AlphaFoldDB" id="A0A430J4T0"/>
<dbReference type="Pfam" id="PF00270">
    <property type="entry name" value="DEAD"/>
    <property type="match status" value="1"/>
</dbReference>
<dbReference type="EMBL" id="RXHU01000121">
    <property type="protein sequence ID" value="RTE02232.1"/>
    <property type="molecule type" value="Genomic_DNA"/>
</dbReference>
<feature type="domain" description="Helicase ATP-binding" evidence="7">
    <location>
        <begin position="34"/>
        <end position="204"/>
    </location>
</feature>
<organism evidence="10 11">
    <name type="scientific">Paenibacillus whitsoniae</name>
    <dbReference type="NCBI Taxonomy" id="2496558"/>
    <lineage>
        <taxon>Bacteria</taxon>
        <taxon>Bacillati</taxon>
        <taxon>Bacillota</taxon>
        <taxon>Bacilli</taxon>
        <taxon>Bacillales</taxon>
        <taxon>Paenibacillaceae</taxon>
        <taxon>Paenibacillus</taxon>
    </lineage>
</organism>
<dbReference type="PROSITE" id="PS51194">
    <property type="entry name" value="HELICASE_CTER"/>
    <property type="match status" value="1"/>
</dbReference>
<keyword evidence="3 10" id="KW-0347">Helicase</keyword>
<keyword evidence="11" id="KW-1185">Reference proteome</keyword>
<feature type="compositionally biased region" description="Basic and acidic residues" evidence="6">
    <location>
        <begin position="388"/>
        <end position="407"/>
    </location>
</feature>
<dbReference type="PROSITE" id="PS51192">
    <property type="entry name" value="HELICASE_ATP_BIND_1"/>
    <property type="match status" value="1"/>
</dbReference>
<accession>A0A430J4T0</accession>
<dbReference type="CDD" id="cd00268">
    <property type="entry name" value="DEADc"/>
    <property type="match status" value="1"/>
</dbReference>
<dbReference type="InterPro" id="IPR050547">
    <property type="entry name" value="DEAD_box_RNA_helicases"/>
</dbReference>
<feature type="domain" description="Helicase C-terminal" evidence="8">
    <location>
        <begin position="215"/>
        <end position="375"/>
    </location>
</feature>
<dbReference type="PANTHER" id="PTHR47963">
    <property type="entry name" value="DEAD-BOX ATP-DEPENDENT RNA HELICASE 47, MITOCHONDRIAL"/>
    <property type="match status" value="1"/>
</dbReference>
<dbReference type="GO" id="GO:0009409">
    <property type="term" value="P:response to cold"/>
    <property type="evidence" value="ECO:0007669"/>
    <property type="project" value="TreeGrafter"/>
</dbReference>
<dbReference type="GO" id="GO:0005524">
    <property type="term" value="F:ATP binding"/>
    <property type="evidence" value="ECO:0007669"/>
    <property type="project" value="UniProtKB-KW"/>
</dbReference>
<evidence type="ECO:0000259" key="7">
    <source>
        <dbReference type="PROSITE" id="PS51192"/>
    </source>
</evidence>
<feature type="domain" description="DEAD-box RNA helicase Q" evidence="9">
    <location>
        <begin position="3"/>
        <end position="31"/>
    </location>
</feature>
<evidence type="ECO:0000256" key="3">
    <source>
        <dbReference type="ARBA" id="ARBA00022806"/>
    </source>
</evidence>
<name>A0A430J4T0_9BACL</name>
<dbReference type="CDD" id="cd18787">
    <property type="entry name" value="SF2_C_DEAD"/>
    <property type="match status" value="1"/>
</dbReference>
<dbReference type="PANTHER" id="PTHR47963:SF7">
    <property type="entry name" value="ATP-DEPENDENT RNA HELICASE YFML-RELATED"/>
    <property type="match status" value="1"/>
</dbReference>
<proteinExistence type="predicted"/>
<reference evidence="10 11" key="1">
    <citation type="submission" date="2018-12" db="EMBL/GenBank/DDBJ databases">
        <title>Bacillus ochoae sp. nov., Paenibacillus whitsoniae sp. nov., Paenibacillus spiritus sp. nov. Isolated from the Mars Exploration Rover during spacecraft assembly.</title>
        <authorList>
            <person name="Seuylemezian A."/>
            <person name="Vaishampayan P."/>
        </authorList>
    </citation>
    <scope>NUCLEOTIDE SEQUENCE [LARGE SCALE GENOMIC DNA]</scope>
    <source>
        <strain evidence="10 11">MER 54</strain>
    </source>
</reference>
<dbReference type="Gene3D" id="3.40.50.300">
    <property type="entry name" value="P-loop containing nucleotide triphosphate hydrolases"/>
    <property type="match status" value="2"/>
</dbReference>
<feature type="compositionally biased region" description="Basic and acidic residues" evidence="6">
    <location>
        <begin position="452"/>
        <end position="475"/>
    </location>
</feature>
<dbReference type="RefSeq" id="WP_126144856.1">
    <property type="nucleotide sequence ID" value="NZ_RXHU01000121.1"/>
</dbReference>